<dbReference type="SUPFAM" id="SSF54523">
    <property type="entry name" value="Pili subunits"/>
    <property type="match status" value="1"/>
</dbReference>
<dbReference type="InterPro" id="IPR045584">
    <property type="entry name" value="Pilin-like"/>
</dbReference>
<organism evidence="2 3">
    <name type="scientific">Candidatus Woesebacteria bacterium GW2011_GWA2_33_28</name>
    <dbReference type="NCBI Taxonomy" id="1618561"/>
    <lineage>
        <taxon>Bacteria</taxon>
        <taxon>Candidatus Woeseibacteriota</taxon>
    </lineage>
</organism>
<dbReference type="Proteomes" id="UP000033995">
    <property type="component" value="Unassembled WGS sequence"/>
</dbReference>
<sequence length="152" mass="16344">MKNKSAYTLIELLVGISIMSIIFSVGFASYRDFSRRQALTGVTKSIISDLRLLQQKALSGEKPDLCTVLSGYQIDITSTTTYNLQAVCSTNITIKTIDLAVDEVTISSSFDPIKFKVLGQGTNLTTDAVITITNSKIGNSSVINVGIGGDIR</sequence>
<dbReference type="NCBIfam" id="TIGR02532">
    <property type="entry name" value="IV_pilin_GFxxxE"/>
    <property type="match status" value="1"/>
</dbReference>
<dbReference type="InterPro" id="IPR012902">
    <property type="entry name" value="N_methyl_site"/>
</dbReference>
<evidence type="ECO:0000313" key="3">
    <source>
        <dbReference type="Proteomes" id="UP000033995"/>
    </source>
</evidence>
<dbReference type="Pfam" id="PF07963">
    <property type="entry name" value="N_methyl"/>
    <property type="match status" value="1"/>
</dbReference>
<feature type="transmembrane region" description="Helical" evidence="1">
    <location>
        <begin position="6"/>
        <end position="30"/>
    </location>
</feature>
<dbReference type="Gene3D" id="3.30.700.10">
    <property type="entry name" value="Glycoprotein, Type 4 Pilin"/>
    <property type="match status" value="1"/>
</dbReference>
<dbReference type="EMBL" id="LBOZ01000002">
    <property type="protein sequence ID" value="KKP48054.1"/>
    <property type="molecule type" value="Genomic_DNA"/>
</dbReference>
<name>A0A0F9ZUX4_9BACT</name>
<comment type="caution">
    <text evidence="2">The sequence shown here is derived from an EMBL/GenBank/DDBJ whole genome shotgun (WGS) entry which is preliminary data.</text>
</comment>
<keyword evidence="1" id="KW-0812">Transmembrane</keyword>
<keyword evidence="1" id="KW-0472">Membrane</keyword>
<evidence type="ECO:0000313" key="2">
    <source>
        <dbReference type="EMBL" id="KKP48054.1"/>
    </source>
</evidence>
<protein>
    <submittedName>
        <fullName evidence="2">Uncharacterized protein</fullName>
    </submittedName>
</protein>
<keyword evidence="1" id="KW-1133">Transmembrane helix</keyword>
<gene>
    <name evidence="2" type="ORF">UR38_C0002G0157</name>
</gene>
<accession>A0A0F9ZUX4</accession>
<evidence type="ECO:0000256" key="1">
    <source>
        <dbReference type="SAM" id="Phobius"/>
    </source>
</evidence>
<reference evidence="2 3" key="1">
    <citation type="journal article" date="2015" name="Nature">
        <title>rRNA introns, odd ribosomes, and small enigmatic genomes across a large radiation of phyla.</title>
        <authorList>
            <person name="Brown C.T."/>
            <person name="Hug L.A."/>
            <person name="Thomas B.C."/>
            <person name="Sharon I."/>
            <person name="Castelle C.J."/>
            <person name="Singh A."/>
            <person name="Wilkins M.J."/>
            <person name="Williams K.H."/>
            <person name="Banfield J.F."/>
        </authorList>
    </citation>
    <scope>NUCLEOTIDE SEQUENCE [LARGE SCALE GENOMIC DNA]</scope>
</reference>
<proteinExistence type="predicted"/>
<dbReference type="AlphaFoldDB" id="A0A0F9ZUX4"/>